<dbReference type="EMBL" id="JARVCO010000012">
    <property type="protein sequence ID" value="MDZ8120268.1"/>
    <property type="molecule type" value="Genomic_DNA"/>
</dbReference>
<evidence type="ECO:0000259" key="4">
    <source>
        <dbReference type="Pfam" id="PF16656"/>
    </source>
</evidence>
<dbReference type="GO" id="GO:0016787">
    <property type="term" value="F:hydrolase activity"/>
    <property type="evidence" value="ECO:0007669"/>
    <property type="project" value="UniProtKB-KW"/>
</dbReference>
<feature type="signal peptide" evidence="2">
    <location>
        <begin position="1"/>
        <end position="22"/>
    </location>
</feature>
<dbReference type="SUPFAM" id="SSF49363">
    <property type="entry name" value="Purple acid phosphatase, N-terminal domain"/>
    <property type="match status" value="1"/>
</dbReference>
<gene>
    <name evidence="5" type="ORF">P9H32_16680</name>
</gene>
<dbReference type="InterPro" id="IPR015914">
    <property type="entry name" value="PAPs_N"/>
</dbReference>
<dbReference type="Gene3D" id="3.60.21.10">
    <property type="match status" value="1"/>
</dbReference>
<dbReference type="Gene3D" id="2.60.40.380">
    <property type="entry name" value="Purple acid phosphatase-like, N-terminal"/>
    <property type="match status" value="1"/>
</dbReference>
<feature type="chain" id="PRO_5046433605" evidence="2">
    <location>
        <begin position="23"/>
        <end position="413"/>
    </location>
</feature>
<feature type="domain" description="Purple acid phosphatase N-terminal" evidence="4">
    <location>
        <begin position="27"/>
        <end position="139"/>
    </location>
</feature>
<dbReference type="PANTHER" id="PTHR22953:SF153">
    <property type="entry name" value="PURPLE ACID PHOSPHATASE"/>
    <property type="match status" value="1"/>
</dbReference>
<comment type="caution">
    <text evidence="5">The sequence shown here is derived from an EMBL/GenBank/DDBJ whole genome shotgun (WGS) entry which is preliminary data.</text>
</comment>
<protein>
    <submittedName>
        <fullName evidence="5">Metallophosphoesterase family protein</fullName>
        <ecNumber evidence="5">3.1.-.-</ecNumber>
    </submittedName>
</protein>
<name>A0ABU5N1E0_9BACT</name>
<evidence type="ECO:0000256" key="2">
    <source>
        <dbReference type="SAM" id="SignalP"/>
    </source>
</evidence>
<organism evidence="5 6">
    <name type="scientific">Pontiella agarivorans</name>
    <dbReference type="NCBI Taxonomy" id="3038953"/>
    <lineage>
        <taxon>Bacteria</taxon>
        <taxon>Pseudomonadati</taxon>
        <taxon>Kiritimatiellota</taxon>
        <taxon>Kiritimatiellia</taxon>
        <taxon>Kiritimatiellales</taxon>
        <taxon>Pontiellaceae</taxon>
        <taxon>Pontiella</taxon>
    </lineage>
</organism>
<dbReference type="Pfam" id="PF16656">
    <property type="entry name" value="Pur_ac_phosph_N"/>
    <property type="match status" value="1"/>
</dbReference>
<dbReference type="PANTHER" id="PTHR22953">
    <property type="entry name" value="ACID PHOSPHATASE RELATED"/>
    <property type="match status" value="1"/>
</dbReference>
<accession>A0ABU5N1E0</accession>
<proteinExistence type="predicted"/>
<dbReference type="Pfam" id="PF00149">
    <property type="entry name" value="Metallophos"/>
    <property type="match status" value="1"/>
</dbReference>
<dbReference type="InterPro" id="IPR008963">
    <property type="entry name" value="Purple_acid_Pase-like_N"/>
</dbReference>
<evidence type="ECO:0000256" key="1">
    <source>
        <dbReference type="ARBA" id="ARBA00022729"/>
    </source>
</evidence>
<dbReference type="InterPro" id="IPR029052">
    <property type="entry name" value="Metallo-depent_PP-like"/>
</dbReference>
<keyword evidence="6" id="KW-1185">Reference proteome</keyword>
<evidence type="ECO:0000313" key="5">
    <source>
        <dbReference type="EMBL" id="MDZ8120268.1"/>
    </source>
</evidence>
<feature type="domain" description="Calcineurin-like phosphoesterase" evidence="3">
    <location>
        <begin position="171"/>
        <end position="325"/>
    </location>
</feature>
<evidence type="ECO:0000313" key="6">
    <source>
        <dbReference type="Proteomes" id="UP001290861"/>
    </source>
</evidence>
<keyword evidence="5" id="KW-0378">Hydrolase</keyword>
<dbReference type="EC" id="3.1.-.-" evidence="5"/>
<dbReference type="SUPFAM" id="SSF56300">
    <property type="entry name" value="Metallo-dependent phosphatases"/>
    <property type="match status" value="1"/>
</dbReference>
<dbReference type="Proteomes" id="UP001290861">
    <property type="component" value="Unassembled WGS sequence"/>
</dbReference>
<sequence>MNKLTALCIGLILATVVPASHAQESIQNLRVVWSKDPGTQAVIVWDAPQADETARVLYDTRSHSDEQKNYLFNAPLSETGLYNESRAKKPKSAPADWTSESSPDLFYHQIQLQNLEPETIYYLTVKTARGMSREYHFKTAPEKQTPFKLIYAGDSRTHLEVARKISLQIREMIKQDDSIIALIHGGDYAVTTRRKVWKNWLEAYALTTTEDGQLLPIIPTIGNHDVPGKSPIFRQAYGYPGGERDYYTCRLTPDVSILCLNTEISAEGRQRAFLQSELEKLKKDHVKWQLAAYHKPAFPAIKQPSAAKVSWVPLFDKFNLDLVLESDGHCIKRTVPIRHGKEDPAGTVYLGEGGYGAPQRDPKPDRWYLQGENSFASKGDHIMLLEFNGDTIHYSTLLDTGETVDTATFKARR</sequence>
<dbReference type="InterPro" id="IPR039331">
    <property type="entry name" value="PAPs-like"/>
</dbReference>
<reference evidence="5 6" key="1">
    <citation type="journal article" date="2024" name="Appl. Environ. Microbiol.">
        <title>Pontiella agarivorans sp. nov., a novel marine anaerobic bacterium capable of degrading macroalgal polysaccharides and fixing nitrogen.</title>
        <authorList>
            <person name="Liu N."/>
            <person name="Kivenson V."/>
            <person name="Peng X."/>
            <person name="Cui Z."/>
            <person name="Lankiewicz T.S."/>
            <person name="Gosselin K.M."/>
            <person name="English C.J."/>
            <person name="Blair E.M."/>
            <person name="O'Malley M.A."/>
            <person name="Valentine D.L."/>
        </authorList>
    </citation>
    <scope>NUCLEOTIDE SEQUENCE [LARGE SCALE GENOMIC DNA]</scope>
    <source>
        <strain evidence="5 6">NLcol2</strain>
    </source>
</reference>
<dbReference type="InterPro" id="IPR004843">
    <property type="entry name" value="Calcineurin-like_PHP"/>
</dbReference>
<dbReference type="RefSeq" id="WP_322610042.1">
    <property type="nucleotide sequence ID" value="NZ_JARVCO010000012.1"/>
</dbReference>
<evidence type="ECO:0000259" key="3">
    <source>
        <dbReference type="Pfam" id="PF00149"/>
    </source>
</evidence>
<keyword evidence="1 2" id="KW-0732">Signal</keyword>